<dbReference type="InterPro" id="IPR036964">
    <property type="entry name" value="RASGEF_cat_dom_sf"/>
</dbReference>
<dbReference type="SUPFAM" id="SSF48366">
    <property type="entry name" value="Ras GEF"/>
    <property type="match status" value="1"/>
</dbReference>
<gene>
    <name evidence="4" type="primary">RGL4</name>
</gene>
<sequence>MTREAPSKFVTQEINTQKTQERQQQQQQQQQKGVVPYLRTFLSELLMMHLTMEDYLEGGEINLRKRNALHPVLPAGAPILVSQQNWEGPEEPAIVKFRGE</sequence>
<evidence type="ECO:0000256" key="1">
    <source>
        <dbReference type="SAM" id="MobiDB-lite"/>
    </source>
</evidence>
<dbReference type="Gene3D" id="1.10.840.10">
    <property type="entry name" value="Ras guanine-nucleotide exchange factors catalytic domain"/>
    <property type="match status" value="1"/>
</dbReference>
<proteinExistence type="predicted"/>
<dbReference type="CTD" id="266747"/>
<dbReference type="GO" id="GO:0007264">
    <property type="term" value="P:small GTPase-mediated signal transduction"/>
    <property type="evidence" value="ECO:0007669"/>
    <property type="project" value="InterPro"/>
</dbReference>
<dbReference type="GeneID" id="123323895"/>
<evidence type="ECO:0000313" key="3">
    <source>
        <dbReference type="Proteomes" id="UP000248481"/>
    </source>
</evidence>
<feature type="domain" description="Ras-GEF" evidence="2">
    <location>
        <begin position="10"/>
        <end position="66"/>
    </location>
</feature>
<dbReference type="Proteomes" id="UP000248481">
    <property type="component" value="Unplaced"/>
</dbReference>
<dbReference type="RefSeq" id="XP_044768363.1">
    <property type="nucleotide sequence ID" value="XM_044912428.1"/>
</dbReference>
<dbReference type="Pfam" id="PF00617">
    <property type="entry name" value="RasGEF"/>
    <property type="match status" value="1"/>
</dbReference>
<name>A0A8M1M7B1_NEOSC</name>
<keyword evidence="3" id="KW-1185">Reference proteome</keyword>
<reference evidence="4" key="1">
    <citation type="submission" date="2025-08" db="UniProtKB">
        <authorList>
            <consortium name="RefSeq"/>
        </authorList>
    </citation>
    <scope>IDENTIFICATION</scope>
    <source>
        <tissue evidence="4">Blood</tissue>
    </source>
</reference>
<feature type="compositionally biased region" description="Polar residues" evidence="1">
    <location>
        <begin position="9"/>
        <end position="18"/>
    </location>
</feature>
<feature type="region of interest" description="Disordered" evidence="1">
    <location>
        <begin position="1"/>
        <end position="32"/>
    </location>
</feature>
<dbReference type="InterPro" id="IPR001895">
    <property type="entry name" value="RASGEF_cat_dom"/>
</dbReference>
<dbReference type="AlphaFoldDB" id="A0A8M1M7B1"/>
<organism evidence="3 4">
    <name type="scientific">Neomonachus schauinslandi</name>
    <name type="common">Hawaiian monk seal</name>
    <name type="synonym">Monachus schauinslandi</name>
    <dbReference type="NCBI Taxonomy" id="29088"/>
    <lineage>
        <taxon>Eukaryota</taxon>
        <taxon>Metazoa</taxon>
        <taxon>Chordata</taxon>
        <taxon>Craniata</taxon>
        <taxon>Vertebrata</taxon>
        <taxon>Euteleostomi</taxon>
        <taxon>Mammalia</taxon>
        <taxon>Eutheria</taxon>
        <taxon>Laurasiatheria</taxon>
        <taxon>Carnivora</taxon>
        <taxon>Caniformia</taxon>
        <taxon>Pinnipedia</taxon>
        <taxon>Phocidae</taxon>
        <taxon>Monachinae</taxon>
        <taxon>Monachini</taxon>
        <taxon>Neomonachus</taxon>
    </lineage>
</organism>
<dbReference type="GO" id="GO:0005085">
    <property type="term" value="F:guanyl-nucleotide exchange factor activity"/>
    <property type="evidence" value="ECO:0007669"/>
    <property type="project" value="InterPro"/>
</dbReference>
<accession>A0A8M1M7B1</accession>
<evidence type="ECO:0000259" key="2">
    <source>
        <dbReference type="Pfam" id="PF00617"/>
    </source>
</evidence>
<protein>
    <submittedName>
        <fullName evidence="4">Ral-GDS-related protein isoform X2</fullName>
    </submittedName>
</protein>
<evidence type="ECO:0000313" key="4">
    <source>
        <dbReference type="RefSeq" id="XP_044768363.1"/>
    </source>
</evidence>
<dbReference type="InterPro" id="IPR023578">
    <property type="entry name" value="Ras_GEF_dom_sf"/>
</dbReference>